<evidence type="ECO:0000256" key="1">
    <source>
        <dbReference type="SAM" id="SignalP"/>
    </source>
</evidence>
<dbReference type="Proteomes" id="UP001618531">
    <property type="component" value="Unassembled WGS sequence"/>
</dbReference>
<comment type="caution">
    <text evidence="2">The sequence shown here is derived from an EMBL/GenBank/DDBJ whole genome shotgun (WGS) entry which is preliminary data.</text>
</comment>
<keyword evidence="3" id="KW-1185">Reference proteome</keyword>
<name>A0ABW8HSN7_9BACL</name>
<reference evidence="2 3" key="1">
    <citation type="submission" date="2024-11" db="EMBL/GenBank/DDBJ databases">
        <title>Identification and Characterization of a Novel Fosfomycin Bacillithiol Transferase FosB8 in Paenibacillus illinoisensis.</title>
        <authorList>
            <person name="Lu W."/>
        </authorList>
    </citation>
    <scope>NUCLEOTIDE SEQUENCE [LARGE SCALE GENOMIC DNA]</scope>
    <source>
        <strain evidence="2 3">WP77</strain>
    </source>
</reference>
<protein>
    <submittedName>
        <fullName evidence="2">Uncharacterized protein</fullName>
    </submittedName>
</protein>
<evidence type="ECO:0000313" key="2">
    <source>
        <dbReference type="EMBL" id="MFK0522670.1"/>
    </source>
</evidence>
<proteinExistence type="predicted"/>
<dbReference type="RefSeq" id="WP_402874482.1">
    <property type="nucleotide sequence ID" value="NZ_JBIYSL010000002.1"/>
</dbReference>
<sequence length="475" mass="52389">MSKRILILICCFTIVLGSFPFHTMAKGNDKYNVELALNPKETDSFLWSNALKEGNKHFLNDDFKDSDKTDGSAKLKFSIDEIDETSVHIIGEGRIKVKSIEKFKFLMDGELTKYTVNDQTVYFGPVIAEAKNEKNIDIDTVLTVYINPQTEEVYVTETYGTLQSDNGVGILAFGEVPSTYLELKDQIISDMEHANEQKIASSTKFDLNSFFGLGVANAETLVMDPASTFNYKTSFMTQAIGKTGTATGTPSSFPAAKYATLGVNIYARERAQAGNGFAMVETRLWSNTPAVEEYLKATEDNMYGTEVMTAYLDMFVVGAGNSSLLLNYRKDTSYPIDSTPVKALQIPILKGYLKKSFNLLATTWASYQNATLGVTTTTIDSSVMSSWKAYAERKIRSTTGNGAIAKKADLPSKTAGVTSSADLNGGTAAYFFFEEQTDGTNKMFIKAKAVYLCNIGKSLAFFVTPKIETYYNHEF</sequence>
<organism evidence="2 3">
    <name type="scientific">Paenibacillus illinoisensis</name>
    <dbReference type="NCBI Taxonomy" id="59845"/>
    <lineage>
        <taxon>Bacteria</taxon>
        <taxon>Bacillati</taxon>
        <taxon>Bacillota</taxon>
        <taxon>Bacilli</taxon>
        <taxon>Bacillales</taxon>
        <taxon>Paenibacillaceae</taxon>
        <taxon>Paenibacillus</taxon>
    </lineage>
</organism>
<feature type="signal peptide" evidence="1">
    <location>
        <begin position="1"/>
        <end position="25"/>
    </location>
</feature>
<accession>A0ABW8HSN7</accession>
<feature type="chain" id="PRO_5045538266" evidence="1">
    <location>
        <begin position="26"/>
        <end position="475"/>
    </location>
</feature>
<dbReference type="EMBL" id="JBIYSL010000002">
    <property type="protein sequence ID" value="MFK0522670.1"/>
    <property type="molecule type" value="Genomic_DNA"/>
</dbReference>
<keyword evidence="1" id="KW-0732">Signal</keyword>
<evidence type="ECO:0000313" key="3">
    <source>
        <dbReference type="Proteomes" id="UP001618531"/>
    </source>
</evidence>
<gene>
    <name evidence="2" type="ORF">ACINKY_10740</name>
</gene>